<feature type="domain" description="Mor transcription activator" evidence="1">
    <location>
        <begin position="62"/>
        <end position="126"/>
    </location>
</feature>
<sequence length="131" mass="15181">MSDLNIDLRALPAGIRQFVKVLGVEKTIQLLSEHQGQMFYIPKAANPESHFVKIFGEEMCLALANYAETQYQVPMLNKVLIQLRDQVIVEEVKNGVTIQALVKRFGITRQWIMKILNERNAYKEQQMEFKL</sequence>
<dbReference type="RefSeq" id="WP_099643323.1">
    <property type="nucleotide sequence ID" value="NZ_NKHF01000084.1"/>
</dbReference>
<evidence type="ECO:0000259" key="1">
    <source>
        <dbReference type="Pfam" id="PF08765"/>
    </source>
</evidence>
<evidence type="ECO:0000313" key="2">
    <source>
        <dbReference type="EMBL" id="PCK30431.1"/>
    </source>
</evidence>
<keyword evidence="3" id="KW-1185">Reference proteome</keyword>
<dbReference type="AlphaFoldDB" id="A0A2A5JME8"/>
<evidence type="ECO:0000313" key="3">
    <source>
        <dbReference type="Proteomes" id="UP000228621"/>
    </source>
</evidence>
<dbReference type="InterPro" id="IPR009057">
    <property type="entry name" value="Homeodomain-like_sf"/>
</dbReference>
<dbReference type="Gene3D" id="1.10.10.60">
    <property type="entry name" value="Homeodomain-like"/>
    <property type="match status" value="1"/>
</dbReference>
<name>A0A2A5JME8_PSEO7</name>
<comment type="caution">
    <text evidence="2">The sequence shown here is derived from an EMBL/GenBank/DDBJ whole genome shotgun (WGS) entry which is preliminary data.</text>
</comment>
<accession>A0A2A5JME8</accession>
<dbReference type="OrthoDB" id="6306993at2"/>
<protein>
    <recommendedName>
        <fullName evidence="1">Mor transcription activator domain-containing protein</fullName>
    </recommendedName>
</protein>
<dbReference type="SUPFAM" id="SSF46689">
    <property type="entry name" value="Homeodomain-like"/>
    <property type="match status" value="1"/>
</dbReference>
<dbReference type="Pfam" id="PF08765">
    <property type="entry name" value="Mor"/>
    <property type="match status" value="1"/>
</dbReference>
<dbReference type="EMBL" id="NKHF01000084">
    <property type="protein sequence ID" value="PCK30431.1"/>
    <property type="molecule type" value="Genomic_DNA"/>
</dbReference>
<gene>
    <name evidence="2" type="ORF">CEX98_17555</name>
</gene>
<reference evidence="3" key="1">
    <citation type="journal article" date="2019" name="Genome Announc.">
        <title>Draft Genome Sequence of Pseudoalteromonas piscicida Strain 36Y ROTHPW, an Hypersaline Seawater Isolate from the South Coast of Sonora, Mexico.</title>
        <authorList>
            <person name="Sanchez-Diaz R."/>
            <person name="Molina-Garza Z.J."/>
            <person name="Cruz-Suarez L.E."/>
            <person name="Selvin J."/>
            <person name="Kiran G.S."/>
            <person name="Ibarra-Gamez J.C."/>
            <person name="Gomez-Gil B."/>
            <person name="Galaviz-Silva L."/>
        </authorList>
    </citation>
    <scope>NUCLEOTIDE SEQUENCE [LARGE SCALE GENOMIC DNA]</scope>
    <source>
        <strain evidence="3">36Y_RITHPW</strain>
    </source>
</reference>
<organism evidence="2 3">
    <name type="scientific">Pseudoalteromonas piscicida</name>
    <dbReference type="NCBI Taxonomy" id="43662"/>
    <lineage>
        <taxon>Bacteria</taxon>
        <taxon>Pseudomonadati</taxon>
        <taxon>Pseudomonadota</taxon>
        <taxon>Gammaproteobacteria</taxon>
        <taxon>Alteromonadales</taxon>
        <taxon>Pseudoalteromonadaceae</taxon>
        <taxon>Pseudoalteromonas</taxon>
    </lineage>
</organism>
<dbReference type="InterPro" id="IPR014875">
    <property type="entry name" value="Mor_transcription_activator"/>
</dbReference>
<dbReference type="Proteomes" id="UP000228621">
    <property type="component" value="Unassembled WGS sequence"/>
</dbReference>
<proteinExistence type="predicted"/>